<gene>
    <name evidence="1" type="ORF">QJS04_geneDACA004844</name>
</gene>
<keyword evidence="2" id="KW-1185">Reference proteome</keyword>
<dbReference type="EMBL" id="JAUJYN010000001">
    <property type="protein sequence ID" value="KAK1280158.1"/>
    <property type="molecule type" value="Genomic_DNA"/>
</dbReference>
<accession>A0AAV9BV58</accession>
<reference evidence="1" key="1">
    <citation type="journal article" date="2023" name="Nat. Commun.">
        <title>Diploid and tetraploid genomes of Acorus and the evolution of monocots.</title>
        <authorList>
            <person name="Ma L."/>
            <person name="Liu K.W."/>
            <person name="Li Z."/>
            <person name="Hsiao Y.Y."/>
            <person name="Qi Y."/>
            <person name="Fu T."/>
            <person name="Tang G.D."/>
            <person name="Zhang D."/>
            <person name="Sun W.H."/>
            <person name="Liu D.K."/>
            <person name="Li Y."/>
            <person name="Chen G.Z."/>
            <person name="Liu X.D."/>
            <person name="Liao X.Y."/>
            <person name="Jiang Y.T."/>
            <person name="Yu X."/>
            <person name="Hao Y."/>
            <person name="Huang J."/>
            <person name="Zhao X.W."/>
            <person name="Ke S."/>
            <person name="Chen Y.Y."/>
            <person name="Wu W.L."/>
            <person name="Hsu J.L."/>
            <person name="Lin Y.F."/>
            <person name="Huang M.D."/>
            <person name="Li C.Y."/>
            <person name="Huang L."/>
            <person name="Wang Z.W."/>
            <person name="Zhao X."/>
            <person name="Zhong W.Y."/>
            <person name="Peng D.H."/>
            <person name="Ahmad S."/>
            <person name="Lan S."/>
            <person name="Zhang J.S."/>
            <person name="Tsai W.C."/>
            <person name="Van de Peer Y."/>
            <person name="Liu Z.J."/>
        </authorList>
    </citation>
    <scope>NUCLEOTIDE SEQUENCE</scope>
    <source>
        <strain evidence="1">SCP</strain>
    </source>
</reference>
<dbReference type="AlphaFoldDB" id="A0AAV9BV58"/>
<protein>
    <submittedName>
        <fullName evidence="1">Uncharacterized protein</fullName>
    </submittedName>
</protein>
<proteinExistence type="predicted"/>
<reference evidence="1" key="2">
    <citation type="submission" date="2023-06" db="EMBL/GenBank/DDBJ databases">
        <authorList>
            <person name="Ma L."/>
            <person name="Liu K.-W."/>
            <person name="Li Z."/>
            <person name="Hsiao Y.-Y."/>
            <person name="Qi Y."/>
            <person name="Fu T."/>
            <person name="Tang G."/>
            <person name="Zhang D."/>
            <person name="Sun W.-H."/>
            <person name="Liu D.-K."/>
            <person name="Li Y."/>
            <person name="Chen G.-Z."/>
            <person name="Liu X.-D."/>
            <person name="Liao X.-Y."/>
            <person name="Jiang Y.-T."/>
            <person name="Yu X."/>
            <person name="Hao Y."/>
            <person name="Huang J."/>
            <person name="Zhao X.-W."/>
            <person name="Ke S."/>
            <person name="Chen Y.-Y."/>
            <person name="Wu W.-L."/>
            <person name="Hsu J.-L."/>
            <person name="Lin Y.-F."/>
            <person name="Huang M.-D."/>
            <person name="Li C.-Y."/>
            <person name="Huang L."/>
            <person name="Wang Z.-W."/>
            <person name="Zhao X."/>
            <person name="Zhong W.-Y."/>
            <person name="Peng D.-H."/>
            <person name="Ahmad S."/>
            <person name="Lan S."/>
            <person name="Zhang J.-S."/>
            <person name="Tsai W.-C."/>
            <person name="Van De Peer Y."/>
            <person name="Liu Z.-J."/>
        </authorList>
    </citation>
    <scope>NUCLEOTIDE SEQUENCE</scope>
    <source>
        <strain evidence="1">SCP</strain>
        <tissue evidence="1">Leaves</tissue>
    </source>
</reference>
<dbReference type="Proteomes" id="UP001179952">
    <property type="component" value="Unassembled WGS sequence"/>
</dbReference>
<evidence type="ECO:0000313" key="2">
    <source>
        <dbReference type="Proteomes" id="UP001179952"/>
    </source>
</evidence>
<comment type="caution">
    <text evidence="1">The sequence shown here is derived from an EMBL/GenBank/DDBJ whole genome shotgun (WGS) entry which is preliminary data.</text>
</comment>
<sequence length="119" mass="13890">MQPYMYQGKMRKRVILQEGQHQCFLYPCFSRLLCTNNLFFTGAVYLEGSVMMGKFLSEAKSVSMIYPLHETLIIFNQCIGALFASIGKFTFCWFSPLQRIDGLLSLWKFKMIFNVKETQ</sequence>
<organism evidence="1 2">
    <name type="scientific">Acorus gramineus</name>
    <name type="common">Dwarf sweet flag</name>
    <dbReference type="NCBI Taxonomy" id="55184"/>
    <lineage>
        <taxon>Eukaryota</taxon>
        <taxon>Viridiplantae</taxon>
        <taxon>Streptophyta</taxon>
        <taxon>Embryophyta</taxon>
        <taxon>Tracheophyta</taxon>
        <taxon>Spermatophyta</taxon>
        <taxon>Magnoliopsida</taxon>
        <taxon>Liliopsida</taxon>
        <taxon>Acoraceae</taxon>
        <taxon>Acorus</taxon>
    </lineage>
</organism>
<name>A0AAV9BV58_ACOGR</name>
<evidence type="ECO:0000313" key="1">
    <source>
        <dbReference type="EMBL" id="KAK1280158.1"/>
    </source>
</evidence>